<dbReference type="Proteomes" id="UP001064106">
    <property type="component" value="Unassembled WGS sequence"/>
</dbReference>
<dbReference type="InterPro" id="IPR009057">
    <property type="entry name" value="Homeodomain-like_sf"/>
</dbReference>
<evidence type="ECO:0000313" key="6">
    <source>
        <dbReference type="Proteomes" id="UP001064106"/>
    </source>
</evidence>
<keyword evidence="2" id="KW-0238">DNA-binding</keyword>
<keyword evidence="6" id="KW-1185">Reference proteome</keyword>
<dbReference type="EMBL" id="ARXS01000011">
    <property type="protein sequence ID" value="MCU5782898.1"/>
    <property type="molecule type" value="Genomic_DNA"/>
</dbReference>
<evidence type="ECO:0000313" key="5">
    <source>
        <dbReference type="EMBL" id="MCU5782898.1"/>
    </source>
</evidence>
<name>A0ABT2QZD3_9GAMM</name>
<dbReference type="InterPro" id="IPR003313">
    <property type="entry name" value="AraC-bd"/>
</dbReference>
<feature type="domain" description="HTH araC/xylS-type" evidence="4">
    <location>
        <begin position="175"/>
        <end position="272"/>
    </location>
</feature>
<dbReference type="SUPFAM" id="SSF46689">
    <property type="entry name" value="Homeodomain-like"/>
    <property type="match status" value="2"/>
</dbReference>
<dbReference type="PROSITE" id="PS01124">
    <property type="entry name" value="HTH_ARAC_FAMILY_2"/>
    <property type="match status" value="1"/>
</dbReference>
<protein>
    <submittedName>
        <fullName evidence="5">AraC family transcriptional regulator</fullName>
    </submittedName>
</protein>
<dbReference type="PANTHER" id="PTHR46796">
    <property type="entry name" value="HTH-TYPE TRANSCRIPTIONAL ACTIVATOR RHAS-RELATED"/>
    <property type="match status" value="1"/>
</dbReference>
<evidence type="ECO:0000256" key="1">
    <source>
        <dbReference type="ARBA" id="ARBA00023015"/>
    </source>
</evidence>
<keyword evidence="1" id="KW-0805">Transcription regulation</keyword>
<dbReference type="InterPro" id="IPR014710">
    <property type="entry name" value="RmlC-like_jellyroll"/>
</dbReference>
<reference evidence="5" key="1">
    <citation type="submission" date="2012-09" db="EMBL/GenBank/DDBJ databases">
        <title>Genome Sequence of alkane-degrading Bacterium Alcanivorax balearicus MACL04.</title>
        <authorList>
            <person name="Lai Q."/>
            <person name="Shao Z."/>
        </authorList>
    </citation>
    <scope>NUCLEOTIDE SEQUENCE</scope>
    <source>
        <strain evidence="5">MACL04</strain>
    </source>
</reference>
<dbReference type="Pfam" id="PF12833">
    <property type="entry name" value="HTH_18"/>
    <property type="match status" value="1"/>
</dbReference>
<dbReference type="Gene3D" id="2.60.120.10">
    <property type="entry name" value="Jelly Rolls"/>
    <property type="match status" value="1"/>
</dbReference>
<evidence type="ECO:0000256" key="2">
    <source>
        <dbReference type="ARBA" id="ARBA00023125"/>
    </source>
</evidence>
<dbReference type="InterPro" id="IPR037923">
    <property type="entry name" value="HTH-like"/>
</dbReference>
<proteinExistence type="predicted"/>
<gene>
    <name evidence="5" type="ORF">MA04_02198</name>
</gene>
<dbReference type="Gene3D" id="1.10.10.60">
    <property type="entry name" value="Homeodomain-like"/>
    <property type="match status" value="1"/>
</dbReference>
<evidence type="ECO:0000256" key="3">
    <source>
        <dbReference type="ARBA" id="ARBA00023163"/>
    </source>
</evidence>
<dbReference type="SMART" id="SM00342">
    <property type="entry name" value="HTH_ARAC"/>
    <property type="match status" value="1"/>
</dbReference>
<dbReference type="PANTHER" id="PTHR46796:SF2">
    <property type="entry name" value="TRANSCRIPTIONAL REGULATORY PROTEIN"/>
    <property type="match status" value="1"/>
</dbReference>
<dbReference type="InterPro" id="IPR050204">
    <property type="entry name" value="AraC_XylS_family_regulators"/>
</dbReference>
<comment type="caution">
    <text evidence="5">The sequence shown here is derived from an EMBL/GenBank/DDBJ whole genome shotgun (WGS) entry which is preliminary data.</text>
</comment>
<dbReference type="RefSeq" id="WP_262460474.1">
    <property type="nucleotide sequence ID" value="NZ_ARXS01000011.1"/>
</dbReference>
<dbReference type="SUPFAM" id="SSF51215">
    <property type="entry name" value="Regulatory protein AraC"/>
    <property type="match status" value="1"/>
</dbReference>
<organism evidence="5 6">
    <name type="scientific">Alloalcanivorax balearicus MACL04</name>
    <dbReference type="NCBI Taxonomy" id="1177182"/>
    <lineage>
        <taxon>Bacteria</taxon>
        <taxon>Pseudomonadati</taxon>
        <taxon>Pseudomonadota</taxon>
        <taxon>Gammaproteobacteria</taxon>
        <taxon>Oceanospirillales</taxon>
        <taxon>Alcanivoracaceae</taxon>
        <taxon>Alloalcanivorax</taxon>
    </lineage>
</organism>
<accession>A0ABT2QZD3</accession>
<sequence length="278" mass="31686">MTSTNWVDLSRDSETGIESLRAHFEGHAYDPHWHDTYAIGLTEQGVQRFHLGRTRHESTPGKVILLEPGDVHDGHGPTPEGFTYRLLYIDPHWLHRQLGGLFEQRPDEYRMAFQDAMSSDVRLAHAIGTAFDVMHYGDFRITRQAALDSLLERLTCHVQWRRRPQPNPVMPLLAAKTREFLHAHIADDIGMDDVGRALGCDRFRITRAFKAAFGMSPHAYLVQLRLVGARRLLARGETPADVAAATGFADQSHLGRWFRRAYAMTPAYYRNRCSKLPD</sequence>
<dbReference type="Pfam" id="PF02311">
    <property type="entry name" value="AraC_binding"/>
    <property type="match status" value="1"/>
</dbReference>
<keyword evidence="3" id="KW-0804">Transcription</keyword>
<evidence type="ECO:0000259" key="4">
    <source>
        <dbReference type="PROSITE" id="PS01124"/>
    </source>
</evidence>
<dbReference type="InterPro" id="IPR018060">
    <property type="entry name" value="HTH_AraC"/>
</dbReference>